<evidence type="ECO:0000313" key="3">
    <source>
        <dbReference type="EMBL" id="CAD8203474.1"/>
    </source>
</evidence>
<dbReference type="OrthoDB" id="2135133at2759"/>
<protein>
    <submittedName>
        <fullName evidence="3">Uncharacterized protein</fullName>
    </submittedName>
</protein>
<feature type="region of interest" description="Disordered" evidence="2">
    <location>
        <begin position="83"/>
        <end position="137"/>
    </location>
</feature>
<sequence length="781" mass="91349">MHSTQQNKYGFQEIYKSSSNLDESDDIIIVEPLDDNQQAINKSNLLYLTAQNQSNPTSSYINRPINQSVVSSKIYSQIIPSNQPEHKPYLQQSQRPAYDPTVSVPRKYDPNLIQRAQQQQSQPKSNTNFQQPTMIEHQPRITQSIIKPTEKSFHNYNDTQQRDKNFLEQYQEYEEEDVLQNQDQLKSSYKQQSVADLPIERKQANSIIPIDKKSNLNQQPVPIRESKAPVLTEKDKQQLIANAKQQLLTLDLLQSKLSTQNYSGQDICEIVTIQKGTIKLHQDLNHILSHDRNSIVLVGVIGQNKSGKSTLLNEIAHTSNKQKFGNNGIWMLSKPLVIEQKSYYFIDCQGTDNQLLYAFVMLCSSTLLYNTLKLDDNSIQCFPVLDTILRLLINEYAIMQLLPNFIWVQRDTLQARSIIELQEFLVKANKGQQFENLIRQRDVAYIAPQGTSEYQTSIQQLKDRIILGSVCKQINSYNLNGPLMYLYMEQIVDLLNKPISLQLDQLWISICEDYTKAIYNQSLIGFVQQVENWMKDNQKVDEIEIYKQFRDFKDISLQQIFPACFLNNKNRIYQQYKKKLQEILVSKEKQAIQYCLYTSQCENDNVLNKNINKINLKDIDSFSQSFNNMIDQLQKQKYQFQQCSTFAEFLQRNYKKFIEDLFSKYQKILANTSEEQQFNLQQSKLQVSNKEDELKKKQEQVIFLEKKRNLLIKEIQDLQEQIKLERESIQNDVRQSDQGPSDDQLLELKQKQAQNKQEIQVLRKQVQQAERKKNEEGCNIQ</sequence>
<feature type="coiled-coil region" evidence="1">
    <location>
        <begin position="680"/>
        <end position="779"/>
    </location>
</feature>
<dbReference type="Proteomes" id="UP000689195">
    <property type="component" value="Unassembled WGS sequence"/>
</dbReference>
<dbReference type="EMBL" id="CAJJDO010000134">
    <property type="protein sequence ID" value="CAD8203474.1"/>
    <property type="molecule type" value="Genomic_DNA"/>
</dbReference>
<feature type="compositionally biased region" description="Polar residues" evidence="2">
    <location>
        <begin position="123"/>
        <end position="133"/>
    </location>
</feature>
<evidence type="ECO:0000256" key="1">
    <source>
        <dbReference type="SAM" id="Coils"/>
    </source>
</evidence>
<reference evidence="3" key="1">
    <citation type="submission" date="2021-01" db="EMBL/GenBank/DDBJ databases">
        <authorList>
            <consortium name="Genoscope - CEA"/>
            <person name="William W."/>
        </authorList>
    </citation>
    <scope>NUCLEOTIDE SEQUENCE</scope>
</reference>
<gene>
    <name evidence="3" type="ORF">PPENT_87.1.T1340017</name>
</gene>
<dbReference type="AlphaFoldDB" id="A0A8S1XSU4"/>
<dbReference type="PANTHER" id="PTHR10751">
    <property type="entry name" value="GUANYLATE BINDING PROTEIN"/>
    <property type="match status" value="1"/>
</dbReference>
<keyword evidence="4" id="KW-1185">Reference proteome</keyword>
<accession>A0A8S1XSU4</accession>
<evidence type="ECO:0000313" key="4">
    <source>
        <dbReference type="Proteomes" id="UP000689195"/>
    </source>
</evidence>
<proteinExistence type="predicted"/>
<comment type="caution">
    <text evidence="3">The sequence shown here is derived from an EMBL/GenBank/DDBJ whole genome shotgun (WGS) entry which is preliminary data.</text>
</comment>
<name>A0A8S1XSU4_9CILI</name>
<evidence type="ECO:0000256" key="2">
    <source>
        <dbReference type="SAM" id="MobiDB-lite"/>
    </source>
</evidence>
<organism evidence="3 4">
    <name type="scientific">Paramecium pentaurelia</name>
    <dbReference type="NCBI Taxonomy" id="43138"/>
    <lineage>
        <taxon>Eukaryota</taxon>
        <taxon>Sar</taxon>
        <taxon>Alveolata</taxon>
        <taxon>Ciliophora</taxon>
        <taxon>Intramacronucleata</taxon>
        <taxon>Oligohymenophorea</taxon>
        <taxon>Peniculida</taxon>
        <taxon>Parameciidae</taxon>
        <taxon>Paramecium</taxon>
    </lineage>
</organism>
<keyword evidence="1" id="KW-0175">Coiled coil</keyword>